<evidence type="ECO:0008006" key="3">
    <source>
        <dbReference type="Google" id="ProtNLM"/>
    </source>
</evidence>
<evidence type="ECO:0000313" key="2">
    <source>
        <dbReference type="Proteomes" id="UP001501444"/>
    </source>
</evidence>
<organism evidence="1 2">
    <name type="scientific">Dactylosporangium salmoneum</name>
    <dbReference type="NCBI Taxonomy" id="53361"/>
    <lineage>
        <taxon>Bacteria</taxon>
        <taxon>Bacillati</taxon>
        <taxon>Actinomycetota</taxon>
        <taxon>Actinomycetes</taxon>
        <taxon>Micromonosporales</taxon>
        <taxon>Micromonosporaceae</taxon>
        <taxon>Dactylosporangium</taxon>
    </lineage>
</organism>
<sequence>MAHPSPPGLLVLHAVRLKGFAGTAAVGDRFGLDAGQTREHLLDAQAYGRVSRSSFADLTGWSLTQIGYRYNEAQLRDELDRTGAGETVTAVHERFLPHNARASRIFTAWQLDPGNAAGTFHDLAGLANELRDLERPLAGLLSRFAGYHDRFTAALARAVHDPAWITGIEVDSCHKVWFELHEDLIATLGITR</sequence>
<dbReference type="Proteomes" id="UP001501444">
    <property type="component" value="Unassembled WGS sequence"/>
</dbReference>
<gene>
    <name evidence="1" type="ORF">GCM10010170_112340</name>
</gene>
<keyword evidence="2" id="KW-1185">Reference proteome</keyword>
<proteinExistence type="predicted"/>
<accession>A0ABN3I745</accession>
<reference evidence="1 2" key="1">
    <citation type="journal article" date="2019" name="Int. J. Syst. Evol. Microbiol.">
        <title>The Global Catalogue of Microorganisms (GCM) 10K type strain sequencing project: providing services to taxonomists for standard genome sequencing and annotation.</title>
        <authorList>
            <consortium name="The Broad Institute Genomics Platform"/>
            <consortium name="The Broad Institute Genome Sequencing Center for Infectious Disease"/>
            <person name="Wu L."/>
            <person name="Ma J."/>
        </authorList>
    </citation>
    <scope>NUCLEOTIDE SEQUENCE [LARGE SCALE GENOMIC DNA]</scope>
    <source>
        <strain evidence="1 2">JCM 3272</strain>
    </source>
</reference>
<dbReference type="EMBL" id="BAAARV010000145">
    <property type="protein sequence ID" value="GAA2396482.1"/>
    <property type="molecule type" value="Genomic_DNA"/>
</dbReference>
<evidence type="ECO:0000313" key="1">
    <source>
        <dbReference type="EMBL" id="GAA2396482.1"/>
    </source>
</evidence>
<dbReference type="RefSeq" id="WP_344621020.1">
    <property type="nucleotide sequence ID" value="NZ_BAAARV010000145.1"/>
</dbReference>
<comment type="caution">
    <text evidence="1">The sequence shown here is derived from an EMBL/GenBank/DDBJ whole genome shotgun (WGS) entry which is preliminary data.</text>
</comment>
<protein>
    <recommendedName>
        <fullName evidence="3">Transcriptional regulator</fullName>
    </recommendedName>
</protein>
<name>A0ABN3I745_9ACTN</name>